<gene>
    <name evidence="2" type="ORF">BC739_007673</name>
</gene>
<comment type="caution">
    <text evidence="2">The sequence shown here is derived from an EMBL/GenBank/DDBJ whole genome shotgun (WGS) entry which is preliminary data.</text>
</comment>
<dbReference type="RefSeq" id="WP_182839846.1">
    <property type="nucleotide sequence ID" value="NZ_BAAABQ010000025.1"/>
</dbReference>
<protein>
    <submittedName>
        <fullName evidence="2">Uncharacterized protein</fullName>
    </submittedName>
</protein>
<proteinExistence type="predicted"/>
<feature type="compositionally biased region" description="Polar residues" evidence="1">
    <location>
        <begin position="14"/>
        <end position="24"/>
    </location>
</feature>
<organism evidence="2 3">
    <name type="scientific">Kutzneria viridogrisea</name>
    <dbReference type="NCBI Taxonomy" id="47990"/>
    <lineage>
        <taxon>Bacteria</taxon>
        <taxon>Bacillati</taxon>
        <taxon>Actinomycetota</taxon>
        <taxon>Actinomycetes</taxon>
        <taxon>Pseudonocardiales</taxon>
        <taxon>Pseudonocardiaceae</taxon>
        <taxon>Kutzneria</taxon>
    </lineage>
</organism>
<accession>A0ABR6BU77</accession>
<dbReference type="Proteomes" id="UP000517916">
    <property type="component" value="Unassembled WGS sequence"/>
</dbReference>
<sequence length="51" mass="5263">MRRTRWAAGRNRSRSSGFGMSEQGSSGSVAASTSALSWETTQTPGAGCQPG</sequence>
<feature type="compositionally biased region" description="Low complexity" evidence="1">
    <location>
        <begin position="25"/>
        <end position="37"/>
    </location>
</feature>
<evidence type="ECO:0000256" key="1">
    <source>
        <dbReference type="SAM" id="MobiDB-lite"/>
    </source>
</evidence>
<dbReference type="EMBL" id="JACJID010000006">
    <property type="protein sequence ID" value="MBA8930440.1"/>
    <property type="molecule type" value="Genomic_DNA"/>
</dbReference>
<evidence type="ECO:0000313" key="2">
    <source>
        <dbReference type="EMBL" id="MBA8930440.1"/>
    </source>
</evidence>
<name>A0ABR6BU77_9PSEU</name>
<feature type="region of interest" description="Disordered" evidence="1">
    <location>
        <begin position="1"/>
        <end position="51"/>
    </location>
</feature>
<keyword evidence="3" id="KW-1185">Reference proteome</keyword>
<reference evidence="2 3" key="1">
    <citation type="submission" date="2020-08" db="EMBL/GenBank/DDBJ databases">
        <title>Genomic Encyclopedia of Archaeal and Bacterial Type Strains, Phase II (KMG-II): from individual species to whole genera.</title>
        <authorList>
            <person name="Goeker M."/>
        </authorList>
    </citation>
    <scope>NUCLEOTIDE SEQUENCE [LARGE SCALE GENOMIC DNA]</scope>
    <source>
        <strain evidence="2 3">DSM 43850</strain>
    </source>
</reference>
<evidence type="ECO:0000313" key="3">
    <source>
        <dbReference type="Proteomes" id="UP000517916"/>
    </source>
</evidence>